<keyword evidence="4" id="KW-1185">Reference proteome</keyword>
<dbReference type="RefSeq" id="XP_003881380.1">
    <property type="nucleotide sequence ID" value="XM_003881331.1"/>
</dbReference>
<dbReference type="EMBL" id="FR823385">
    <property type="protein sequence ID" value="CBZ51347.1"/>
    <property type="molecule type" value="Genomic_DNA"/>
</dbReference>
<organism evidence="2 4">
    <name type="scientific">Neospora caninum (strain Liverpool)</name>
    <dbReference type="NCBI Taxonomy" id="572307"/>
    <lineage>
        <taxon>Eukaryota</taxon>
        <taxon>Sar</taxon>
        <taxon>Alveolata</taxon>
        <taxon>Apicomplexa</taxon>
        <taxon>Conoidasida</taxon>
        <taxon>Coccidia</taxon>
        <taxon>Eucoccidiorida</taxon>
        <taxon>Eimeriorina</taxon>
        <taxon>Sarcocystidae</taxon>
        <taxon>Neospora</taxon>
    </lineage>
</organism>
<gene>
    <name evidence="3" type="ORF">BN1204_044120</name>
    <name evidence="2" type="ORF">NCLIV_044120</name>
</gene>
<dbReference type="AlphaFoldDB" id="F0VAT9"/>
<dbReference type="Proteomes" id="UP000007494">
    <property type="component" value="Chromosome IX"/>
</dbReference>
<evidence type="ECO:0008006" key="5">
    <source>
        <dbReference type="Google" id="ProtNLM"/>
    </source>
</evidence>
<dbReference type="EMBL" id="LN714484">
    <property type="protein sequence ID" value="CEL68664.1"/>
    <property type="molecule type" value="Genomic_DNA"/>
</dbReference>
<reference evidence="2" key="2">
    <citation type="submission" date="2011-03" db="EMBL/GenBank/DDBJ databases">
        <title>Comparative genomics and transcriptomics of Neospora caninum and Toxoplasma gondii.</title>
        <authorList>
            <person name="Reid A.J."/>
            <person name="Sohal A."/>
            <person name="Harris D."/>
            <person name="Quail M."/>
            <person name="Sanders M."/>
            <person name="Berriman M."/>
            <person name="Wastling J.M."/>
            <person name="Pain A."/>
        </authorList>
    </citation>
    <scope>NUCLEOTIDE SEQUENCE</scope>
    <source>
        <strain evidence="2">Liverpool</strain>
    </source>
</reference>
<dbReference type="OMA" id="AVIRMQR"/>
<dbReference type="eggNOG" id="ENOG502R0F1">
    <property type="taxonomic scope" value="Eukaryota"/>
</dbReference>
<dbReference type="GeneID" id="13440332"/>
<keyword evidence="1" id="KW-0472">Membrane</keyword>
<feature type="transmembrane region" description="Helical" evidence="1">
    <location>
        <begin position="26"/>
        <end position="45"/>
    </location>
</feature>
<proteinExistence type="predicted"/>
<keyword evidence="1" id="KW-0812">Transmembrane</keyword>
<dbReference type="VEuPathDB" id="ToxoDB:NCLIV_044120"/>
<evidence type="ECO:0000313" key="4">
    <source>
        <dbReference type="Proteomes" id="UP000007494"/>
    </source>
</evidence>
<reference evidence="3" key="4">
    <citation type="journal article" date="2015" name="PLoS ONE">
        <title>Comprehensive Evaluation of Toxoplasma gondii VEG and Neospora caninum LIV Genomes with Tachyzoite Stage Transcriptome and Proteome Defines Novel Transcript Features.</title>
        <authorList>
            <person name="Ramaprasad A."/>
            <person name="Mourier T."/>
            <person name="Naeem R."/>
            <person name="Malas T.B."/>
            <person name="Moussa E."/>
            <person name="Panigrahi A."/>
            <person name="Vermont S.J."/>
            <person name="Otto T.D."/>
            <person name="Wastling J."/>
            <person name="Pain A."/>
        </authorList>
    </citation>
    <scope>NUCLEOTIDE SEQUENCE</scope>
    <source>
        <strain evidence="3">Liverpool</strain>
    </source>
</reference>
<keyword evidence="1" id="KW-1133">Transmembrane helix</keyword>
<evidence type="ECO:0000256" key="1">
    <source>
        <dbReference type="SAM" id="Phobius"/>
    </source>
</evidence>
<dbReference type="OrthoDB" id="332395at2759"/>
<name>F0VAT9_NEOCL</name>
<evidence type="ECO:0000313" key="2">
    <source>
        <dbReference type="EMBL" id="CBZ51347.1"/>
    </source>
</evidence>
<reference evidence="4" key="3">
    <citation type="journal article" date="2012" name="PLoS Pathog.">
        <title>Comparative genomics of the apicomplexan parasites Toxoplasma gondii and Neospora caninum: Coccidia differing in host range and transmission strategy.</title>
        <authorList>
            <person name="Reid A.J."/>
            <person name="Vermont S.J."/>
            <person name="Cotton J.A."/>
            <person name="Harris D."/>
            <person name="Hill-Cawthorne G.A."/>
            <person name="Konen-Waisman S."/>
            <person name="Latham S.M."/>
            <person name="Mourier T."/>
            <person name="Norton R."/>
            <person name="Quail M.A."/>
            <person name="Sanders M."/>
            <person name="Shanmugam D."/>
            <person name="Sohal A."/>
            <person name="Wasmuth J.D."/>
            <person name="Brunk B."/>
            <person name="Grigg M.E."/>
            <person name="Howard J.C."/>
            <person name="Parkinson J."/>
            <person name="Roos D.S."/>
            <person name="Trees A.J."/>
            <person name="Berriman M."/>
            <person name="Pain A."/>
            <person name="Wastling J.M."/>
        </authorList>
    </citation>
    <scope>NUCLEOTIDE SEQUENCE [LARGE SCALE GENOMIC DNA]</scope>
    <source>
        <strain evidence="4">Liverpool</strain>
    </source>
</reference>
<reference evidence="2" key="1">
    <citation type="submission" date="2011-02" db="EMBL/GenBank/DDBJ databases">
        <authorList>
            <person name="Aslett M."/>
        </authorList>
    </citation>
    <scope>NUCLEOTIDE SEQUENCE</scope>
    <source>
        <strain evidence="2">Liverpool</strain>
    </source>
</reference>
<evidence type="ECO:0000313" key="3">
    <source>
        <dbReference type="EMBL" id="CEL68664.1"/>
    </source>
</evidence>
<accession>F0VAT9</accession>
<protein>
    <recommendedName>
        <fullName evidence="5">Transmembrane protein</fullName>
    </recommendedName>
</protein>
<dbReference type="InParanoid" id="F0VAT9"/>
<sequence length="192" mass="20617">MDPRVAQASVSPVTDRLAILTARCRGLVTGAGSMVCVLVVFLTFLGCFEASLVVGVDARIAKNDGLAVPSSRMEAVIRAQRISGTDDDTAGESSWGSIITARVPGEIRIVVPENSSKRSVSSDAASRIDTLAFSRHERPADLPTSFWDEDSVDNWGDADDDADDAADFMRPNRSLWSFFMPGFSGPGVRAKY</sequence>